<dbReference type="RefSeq" id="XP_037187316.1">
    <property type="nucleotide sequence ID" value="XM_037337936.1"/>
</dbReference>
<dbReference type="Proteomes" id="UP000531561">
    <property type="component" value="Unassembled WGS sequence"/>
</dbReference>
<comment type="caution">
    <text evidence="1">The sequence shown here is derived from an EMBL/GenBank/DDBJ whole genome shotgun (WGS) entry which is preliminary data.</text>
</comment>
<keyword evidence="1" id="KW-0347">Helicase</keyword>
<reference evidence="1 2" key="1">
    <citation type="journal article" date="2020" name="Phytopathology">
        <title>A high-quality genome resource of Botrytis fragariae, a new and rapidly spreading fungal pathogen causing strawberry gray mold in the U.S.A.</title>
        <authorList>
            <person name="Wu Y."/>
            <person name="Saski C.A."/>
            <person name="Schnabel G."/>
            <person name="Xiao S."/>
            <person name="Hu M."/>
        </authorList>
    </citation>
    <scope>NUCLEOTIDE SEQUENCE [LARGE SCALE GENOMIC DNA]</scope>
    <source>
        <strain evidence="1 2">BVB16</strain>
    </source>
</reference>
<accession>A0A8H6EDI7</accession>
<organism evidence="1 2">
    <name type="scientific">Botrytis fragariae</name>
    <dbReference type="NCBI Taxonomy" id="1964551"/>
    <lineage>
        <taxon>Eukaryota</taxon>
        <taxon>Fungi</taxon>
        <taxon>Dikarya</taxon>
        <taxon>Ascomycota</taxon>
        <taxon>Pezizomycotina</taxon>
        <taxon>Leotiomycetes</taxon>
        <taxon>Helotiales</taxon>
        <taxon>Sclerotiniaceae</taxon>
        <taxon>Botrytis</taxon>
    </lineage>
</organism>
<keyword evidence="1" id="KW-0067">ATP-binding</keyword>
<name>A0A8H6EDI7_9HELO</name>
<protein>
    <submittedName>
        <fullName evidence="1">Putative helicase domain protein</fullName>
    </submittedName>
</protein>
<dbReference type="AlphaFoldDB" id="A0A8H6EDI7"/>
<keyword evidence="2" id="KW-1185">Reference proteome</keyword>
<dbReference type="GO" id="GO:0004386">
    <property type="term" value="F:helicase activity"/>
    <property type="evidence" value="ECO:0007669"/>
    <property type="project" value="UniProtKB-KW"/>
</dbReference>
<keyword evidence="1" id="KW-0378">Hydrolase</keyword>
<dbReference type="OrthoDB" id="3563056at2759"/>
<keyword evidence="1" id="KW-0547">Nucleotide-binding</keyword>
<proteinExistence type="predicted"/>
<dbReference type="EMBL" id="JABFCT010000026">
    <property type="protein sequence ID" value="KAF5868367.1"/>
    <property type="molecule type" value="Genomic_DNA"/>
</dbReference>
<evidence type="ECO:0000313" key="1">
    <source>
        <dbReference type="EMBL" id="KAF5868367.1"/>
    </source>
</evidence>
<gene>
    <name evidence="1" type="ORF">Bfra_007565</name>
</gene>
<dbReference type="GeneID" id="59261628"/>
<evidence type="ECO:0000313" key="2">
    <source>
        <dbReference type="Proteomes" id="UP000531561"/>
    </source>
</evidence>
<sequence length="286" mass="32920">MGTVADYLHFQTTGVLIKWLKDEDELREGATPATKDFETTQLFKILTALTSEHKALVTGDTFSITHAMLGMNENREESGHFCYLHAIHRIITAYSYHFPNDTAFHLREIHSRENWHRGLVTSRAFWHCHKKIKTRQRSAKFTPAIKPLWINDEALNSSGAIDDTARYGLYKQREADEILELEDLNNGDEQNPLEERKEEDIAELEELHRPLNATGDIAKETVTRCKDAKKKTRKETPPEVMKAWIKTKPAPILPSVSSFLSTEILTFYSPCMMMIQAFRSISRIPF</sequence>